<sequence>MTYDNDDFFSDNDLTFRHFSKSRPIKQPNISQQDKYINALKFINYKCNPKHLLLLKRYRNEKIDKHEYVACHFLSNELIDTHLDRLSLGHRVETNGHSQWHFRRSLIAGKPDEAELYFQDNFSQLFSNIIDLDTGKKWKYEEPFSDKRFDLLYKKPLIESASIYTTDLMEALEPYTCLIPDYQIEHENNEIAGYLQRGMFQTTKPHITFMLRQKAGQAMFFIILDSSSCKVIGVITKEDKAVNRAYFYKMRLEHEDFTNKMV</sequence>
<protein>
    <submittedName>
        <fullName evidence="1">Uncharacterized protein</fullName>
    </submittedName>
</protein>
<reference evidence="1 2" key="1">
    <citation type="submission" date="2019-10" db="EMBL/GenBank/DDBJ databases">
        <title>Evaluation of single-gene subtyping targets for Pseudomonas.</title>
        <authorList>
            <person name="Reichler S.J."/>
            <person name="Orsi R.H."/>
            <person name="Wiedmann M."/>
            <person name="Martin N.H."/>
            <person name="Murphy S.I."/>
        </authorList>
    </citation>
    <scope>NUCLEOTIDE SEQUENCE [LARGE SCALE GENOMIC DNA]</scope>
    <source>
        <strain evidence="1 2">FSL R10-1637</strain>
    </source>
</reference>
<dbReference type="AlphaFoldDB" id="A0A6L5HMB9"/>
<evidence type="ECO:0000313" key="1">
    <source>
        <dbReference type="EMBL" id="MQU04466.1"/>
    </source>
</evidence>
<accession>A0A6L5HMB9</accession>
<comment type="caution">
    <text evidence="1">The sequence shown here is derived from an EMBL/GenBank/DDBJ whole genome shotgun (WGS) entry which is preliminary data.</text>
</comment>
<organism evidence="1 2">
    <name type="scientific">Pseudomonas helleri</name>
    <dbReference type="NCBI Taxonomy" id="1608996"/>
    <lineage>
        <taxon>Bacteria</taxon>
        <taxon>Pseudomonadati</taxon>
        <taxon>Pseudomonadota</taxon>
        <taxon>Gammaproteobacteria</taxon>
        <taxon>Pseudomonadales</taxon>
        <taxon>Pseudomonadaceae</taxon>
        <taxon>Pseudomonas</taxon>
    </lineage>
</organism>
<dbReference type="RefSeq" id="WP_153372389.1">
    <property type="nucleotide sequence ID" value="NZ_WIVU01000002.1"/>
</dbReference>
<name>A0A6L5HMB9_9PSED</name>
<dbReference type="Proteomes" id="UP000478064">
    <property type="component" value="Unassembled WGS sequence"/>
</dbReference>
<proteinExistence type="predicted"/>
<gene>
    <name evidence="1" type="ORF">GHO27_02065</name>
</gene>
<evidence type="ECO:0000313" key="2">
    <source>
        <dbReference type="Proteomes" id="UP000478064"/>
    </source>
</evidence>
<dbReference type="EMBL" id="WIVU01000002">
    <property type="protein sequence ID" value="MQU04466.1"/>
    <property type="molecule type" value="Genomic_DNA"/>
</dbReference>